<organism evidence="2 3">
    <name type="scientific">Penicillium thymicola</name>
    <dbReference type="NCBI Taxonomy" id="293382"/>
    <lineage>
        <taxon>Eukaryota</taxon>
        <taxon>Fungi</taxon>
        <taxon>Dikarya</taxon>
        <taxon>Ascomycota</taxon>
        <taxon>Pezizomycotina</taxon>
        <taxon>Eurotiomycetes</taxon>
        <taxon>Eurotiomycetidae</taxon>
        <taxon>Eurotiales</taxon>
        <taxon>Aspergillaceae</taxon>
        <taxon>Penicillium</taxon>
    </lineage>
</organism>
<evidence type="ECO:0000313" key="2">
    <source>
        <dbReference type="EMBL" id="KAJ9488012.1"/>
    </source>
</evidence>
<evidence type="ECO:0000256" key="1">
    <source>
        <dbReference type="SAM" id="MobiDB-lite"/>
    </source>
</evidence>
<reference evidence="2" key="1">
    <citation type="submission" date="2015-06" db="EMBL/GenBank/DDBJ databases">
        <authorList>
            <person name="Nguyen H."/>
        </authorList>
    </citation>
    <scope>NUCLEOTIDE SEQUENCE</scope>
    <source>
        <strain evidence="2">DAOM 180753</strain>
    </source>
</reference>
<sequence length="545" mass="60651">MTLICRCIHKCLGVCRRNRRGQNSRDPILPVTKQPTGPDVPLNVVHPERPAGPVPPPPRDSEIVRTKRPARSPKPTRMARRGRVSAQGGVARPGKSPKLKLSKAERLQLGQAAKAAGDSEDNISEEEYPPLPPSREGSHTGIAPELSDIDINEPRDVDDIDIPDAEPGDELFYYPTAPGLPEDDDSDQDGISFEGMVYFGSRSPARQVEQASKQSADSRKRGHVDDTAQGSQEWSPAARGSQEWSPAATVGSSPPAKRIRFSQEILDSPTRSSTRPGMRSPSPIFSDSLSEFEDDLWPMPKEEELATYRRKGAQLIAWLEDANEPNCDIAQATLTLDDLLNNFPEETRFRVRESNFKNLGDLFEGGEPESMGLNTEEKRYRKSMVISPVIDQAILDSFGLANMSNSFEHVVGPGVLAATGIFRHDCIQWNEVARAVYEWDHPITTLRHIKYDTVVNSETAPYIRRVAYPRHYRNFHAARTEPCLKIERGTREYEELLGTKLGKAAAILLISSLPRGTVRIARAVTWNNRSSVDLRFEIEPIPANP</sequence>
<evidence type="ECO:0000313" key="3">
    <source>
        <dbReference type="Proteomes" id="UP001227192"/>
    </source>
</evidence>
<dbReference type="EMBL" id="LACB01000134">
    <property type="protein sequence ID" value="KAJ9488012.1"/>
    <property type="molecule type" value="Genomic_DNA"/>
</dbReference>
<comment type="caution">
    <text evidence="2">The sequence shown here is derived from an EMBL/GenBank/DDBJ whole genome shotgun (WGS) entry which is preliminary data.</text>
</comment>
<gene>
    <name evidence="2" type="ORF">VN97_g5293</name>
</gene>
<name>A0AAI9TIR6_PENTH</name>
<feature type="region of interest" description="Disordered" evidence="1">
    <location>
        <begin position="20"/>
        <end position="287"/>
    </location>
</feature>
<accession>A0AAI9TIR6</accession>
<feature type="compositionally biased region" description="Basic and acidic residues" evidence="1">
    <location>
        <begin position="216"/>
        <end position="226"/>
    </location>
</feature>
<feature type="compositionally biased region" description="Acidic residues" evidence="1">
    <location>
        <begin position="118"/>
        <end position="128"/>
    </location>
</feature>
<dbReference type="AlphaFoldDB" id="A0AAI9TIR6"/>
<proteinExistence type="predicted"/>
<keyword evidence="3" id="KW-1185">Reference proteome</keyword>
<feature type="compositionally biased region" description="Acidic residues" evidence="1">
    <location>
        <begin position="158"/>
        <end position="169"/>
    </location>
</feature>
<reference evidence="2" key="2">
    <citation type="journal article" date="2016" name="Fungal Biol.">
        <title>Ochratoxin A production by Penicillium thymicola.</title>
        <authorList>
            <person name="Nguyen H.D.T."/>
            <person name="McMullin D.R."/>
            <person name="Ponomareva E."/>
            <person name="Riley R."/>
            <person name="Pomraning K.R."/>
            <person name="Baker S.E."/>
            <person name="Seifert K.A."/>
        </authorList>
    </citation>
    <scope>NUCLEOTIDE SEQUENCE</scope>
    <source>
        <strain evidence="2">DAOM 180753</strain>
    </source>
</reference>
<dbReference type="Proteomes" id="UP001227192">
    <property type="component" value="Unassembled WGS sequence"/>
</dbReference>
<protein>
    <submittedName>
        <fullName evidence="2">Uncharacterized protein</fullName>
    </submittedName>
</protein>